<dbReference type="EMBL" id="JBJUIK010000010">
    <property type="protein sequence ID" value="KAL3516001.1"/>
    <property type="molecule type" value="Genomic_DNA"/>
</dbReference>
<dbReference type="InterPro" id="IPR000719">
    <property type="entry name" value="Prot_kinase_dom"/>
</dbReference>
<dbReference type="Gene3D" id="1.10.510.10">
    <property type="entry name" value="Transferase(Phosphotransferase) domain 1"/>
    <property type="match status" value="1"/>
</dbReference>
<dbReference type="InterPro" id="IPR008271">
    <property type="entry name" value="Ser/Thr_kinase_AS"/>
</dbReference>
<dbReference type="EMBL" id="JBJUIK010000010">
    <property type="protein sequence ID" value="KAL3515999.1"/>
    <property type="molecule type" value="Genomic_DNA"/>
</dbReference>
<dbReference type="PRINTS" id="PR00109">
    <property type="entry name" value="TYRKINASE"/>
</dbReference>
<dbReference type="CDD" id="cd13999">
    <property type="entry name" value="STKc_MAP3K-like"/>
    <property type="match status" value="1"/>
</dbReference>
<evidence type="ECO:0000313" key="4">
    <source>
        <dbReference type="EMBL" id="KAL3516001.1"/>
    </source>
</evidence>
<dbReference type="PROSITE" id="PS00108">
    <property type="entry name" value="PROTEIN_KINASE_ST"/>
    <property type="match status" value="1"/>
</dbReference>
<dbReference type="InterPro" id="IPR051681">
    <property type="entry name" value="Ser/Thr_Kinases-Pseudokinases"/>
</dbReference>
<dbReference type="PANTHER" id="PTHR44329:SF73">
    <property type="entry name" value="OS01G0201200 PROTEIN"/>
    <property type="match status" value="1"/>
</dbReference>
<dbReference type="InterPro" id="IPR001245">
    <property type="entry name" value="Ser-Thr/Tyr_kinase_cat_dom"/>
</dbReference>
<accession>A0ABD2ZCI8</accession>
<evidence type="ECO:0000313" key="3">
    <source>
        <dbReference type="EMBL" id="KAL3516000.1"/>
    </source>
</evidence>
<organism evidence="3 5">
    <name type="scientific">Cinchona calisaya</name>
    <dbReference type="NCBI Taxonomy" id="153742"/>
    <lineage>
        <taxon>Eukaryota</taxon>
        <taxon>Viridiplantae</taxon>
        <taxon>Streptophyta</taxon>
        <taxon>Embryophyta</taxon>
        <taxon>Tracheophyta</taxon>
        <taxon>Spermatophyta</taxon>
        <taxon>Magnoliopsida</taxon>
        <taxon>eudicotyledons</taxon>
        <taxon>Gunneridae</taxon>
        <taxon>Pentapetalae</taxon>
        <taxon>asterids</taxon>
        <taxon>lamiids</taxon>
        <taxon>Gentianales</taxon>
        <taxon>Rubiaceae</taxon>
        <taxon>Cinchonoideae</taxon>
        <taxon>Cinchoneae</taxon>
        <taxon>Cinchona</taxon>
    </lineage>
</organism>
<dbReference type="PROSITE" id="PS50011">
    <property type="entry name" value="PROTEIN_KINASE_DOM"/>
    <property type="match status" value="1"/>
</dbReference>
<dbReference type="AlphaFoldDB" id="A0ABD2ZCI8"/>
<dbReference type="EMBL" id="JBJUIK010000010">
    <property type="protein sequence ID" value="KAL3516000.1"/>
    <property type="molecule type" value="Genomic_DNA"/>
</dbReference>
<dbReference type="Pfam" id="PF07714">
    <property type="entry name" value="PK_Tyr_Ser-Thr"/>
    <property type="match status" value="1"/>
</dbReference>
<keyword evidence="5" id="KW-1185">Reference proteome</keyword>
<comment type="caution">
    <text evidence="3">The sequence shown here is derived from an EMBL/GenBank/DDBJ whole genome shotgun (WGS) entry which is preliminary data.</text>
</comment>
<dbReference type="PANTHER" id="PTHR44329">
    <property type="entry name" value="SERINE/THREONINE-PROTEIN KINASE TNNI3K-RELATED"/>
    <property type="match status" value="1"/>
</dbReference>
<evidence type="ECO:0000313" key="2">
    <source>
        <dbReference type="EMBL" id="KAL3515999.1"/>
    </source>
</evidence>
<sequence>MKIHSGTMINKRVSPAAWIKYFGHHNGRQKSDISAEKPADYDQVNLSELHLGSIFDDGAHAQLYHGNYKNESVAVKISKVPEDYEYDYTRKDVPLLPSWIEKQFYQEISILSRLDHPNVLKFVAACKQPPVLGIVTEYLSGGCLRSYLNKIEDEHEFVPLPKLITMALDIARGMAYVHSKGIVHRDLKPDNILVKEDLHLKIADFGSACEESHCHLLDDIAGTYRWMSPEMIKGKKSYNRKIDVYGFGLILFELIAGTIPFKGLAPEQVAFSVLNKNLRPDIPKRCPPAMRDLIVQCWSVKPEKRPEFWQIVDVLEQFETSFARDGTLNRVAVKNLTYDHQHKKRFPHWIQKVYPMHSDKLNQKVYPVNAT</sequence>
<evidence type="ECO:0000313" key="5">
    <source>
        <dbReference type="Proteomes" id="UP001630127"/>
    </source>
</evidence>
<gene>
    <name evidence="2" type="ORF">ACH5RR_022901</name>
    <name evidence="3" type="ORF">ACH5RR_022902</name>
    <name evidence="4" type="ORF">ACH5RR_022903</name>
</gene>
<dbReference type="Proteomes" id="UP001630127">
    <property type="component" value="Unassembled WGS sequence"/>
</dbReference>
<dbReference type="SUPFAM" id="SSF56112">
    <property type="entry name" value="Protein kinase-like (PK-like)"/>
    <property type="match status" value="1"/>
</dbReference>
<dbReference type="Gene3D" id="3.30.200.20">
    <property type="entry name" value="Phosphorylase Kinase, domain 1"/>
    <property type="match status" value="1"/>
</dbReference>
<evidence type="ECO:0000259" key="1">
    <source>
        <dbReference type="PROSITE" id="PS50011"/>
    </source>
</evidence>
<reference evidence="3 5" key="1">
    <citation type="submission" date="2024-11" db="EMBL/GenBank/DDBJ databases">
        <title>A near-complete genome assembly of Cinchona calisaya.</title>
        <authorList>
            <person name="Lian D.C."/>
            <person name="Zhao X.W."/>
            <person name="Wei L."/>
        </authorList>
    </citation>
    <scope>NUCLEOTIDE SEQUENCE [LARGE SCALE GENOMIC DNA]</scope>
    <source>
        <tissue evidence="3">Nenye</tissue>
    </source>
</reference>
<protein>
    <recommendedName>
        <fullName evidence="1">Protein kinase domain-containing protein</fullName>
    </recommendedName>
</protein>
<proteinExistence type="predicted"/>
<feature type="domain" description="Protein kinase" evidence="1">
    <location>
        <begin position="49"/>
        <end position="319"/>
    </location>
</feature>
<dbReference type="SMART" id="SM00220">
    <property type="entry name" value="S_TKc"/>
    <property type="match status" value="1"/>
</dbReference>
<name>A0ABD2ZCI8_9GENT</name>
<dbReference type="InterPro" id="IPR011009">
    <property type="entry name" value="Kinase-like_dom_sf"/>
</dbReference>